<comment type="function">
    <text evidence="1">Transcriptional repressor of xylose-utilizing enzymes.</text>
</comment>
<reference evidence="5" key="1">
    <citation type="submission" date="2020-07" db="EMBL/GenBank/DDBJ databases">
        <authorList>
            <person name="Partida-Martinez L."/>
            <person name="Huntemann M."/>
            <person name="Clum A."/>
            <person name="Wang J."/>
            <person name="Palaniappan K."/>
            <person name="Ritter S."/>
            <person name="Chen I.-M."/>
            <person name="Stamatis D."/>
            <person name="Reddy T."/>
            <person name="O'Malley R."/>
            <person name="Daum C."/>
            <person name="Shapiro N."/>
            <person name="Ivanova N."/>
            <person name="Kyrpides N."/>
            <person name="Woyke T."/>
        </authorList>
    </citation>
    <scope>NUCLEOTIDE SEQUENCE [LARGE SCALE GENOMIC DNA]</scope>
    <source>
        <strain evidence="5">AT2.8</strain>
    </source>
</reference>
<reference evidence="5" key="2">
    <citation type="submission" date="2020-08" db="EMBL/GenBank/DDBJ databases">
        <title>The Agave Microbiome: Exploring the role of microbial communities in plant adaptations to desert environments.</title>
        <authorList>
            <person name="Partida-Martinez L.P."/>
        </authorList>
    </citation>
    <scope>NUCLEOTIDE SEQUENCE [LARGE SCALE GENOMIC DNA]</scope>
    <source>
        <strain evidence="5">AT2.8</strain>
    </source>
</reference>
<proteinExistence type="inferred from homology"/>
<evidence type="ECO:0000256" key="2">
    <source>
        <dbReference type="ARBA" id="ARBA00006479"/>
    </source>
</evidence>
<dbReference type="InterPro" id="IPR036390">
    <property type="entry name" value="WH_DNA-bd_sf"/>
</dbReference>
<dbReference type="GO" id="GO:0016301">
    <property type="term" value="F:kinase activity"/>
    <property type="evidence" value="ECO:0007669"/>
    <property type="project" value="UniProtKB-KW"/>
</dbReference>
<dbReference type="InterPro" id="IPR036388">
    <property type="entry name" value="WH-like_DNA-bd_sf"/>
</dbReference>
<evidence type="ECO:0000313" key="4">
    <source>
        <dbReference type="EMBL" id="NYE04366.1"/>
    </source>
</evidence>
<protein>
    <submittedName>
        <fullName evidence="4">NBD/HSP70 family sugar kinase</fullName>
    </submittedName>
</protein>
<comment type="similarity">
    <text evidence="2">Belongs to the ROK (NagC/XylR) family.</text>
</comment>
<dbReference type="EMBL" id="JACCBX010000002">
    <property type="protein sequence ID" value="NYE04366.1"/>
    <property type="molecule type" value="Genomic_DNA"/>
</dbReference>
<sequence>MLEQFAGSTSPKTKSLKLLYSLIRKLGPVRINTLTEITGYKHVTCTRLLDELVQEGLIYDSGIGESSGGRKPLMYVIKPDAYYVIGVEITNLYTTVLLLDLKLDIIDVEKLRMDSQCTGVYTLNFVSRCVDELLSKHNIQREKLLGIGIGVLDPIDKETGVIINPHLFPAGGWDNLNIVDYLQQNINTHVFIDNGTNLAALAEYRKNYWKETDNLVFVSSDMGIRCGTILQGRLVRTNMEMDDTLGHMVVDIHGRRCSCGSYGCLQAYSSLPAIRDEVVRRLKRGHNSILQDIVKDVEDIDFHHILHALEQEDSLCLDVVKEAAYYFGVGLSNLILLLRPDIVVCGGTLVPKPLFYDEVSETAQNRLMHYPKSHFQIIKSTAAYNIVAQGAGCMVLDYFTEEFQP</sequence>
<dbReference type="SUPFAM" id="SSF46785">
    <property type="entry name" value="Winged helix' DNA-binding domain"/>
    <property type="match status" value="1"/>
</dbReference>
<dbReference type="AlphaFoldDB" id="A0A852T983"/>
<evidence type="ECO:0000256" key="3">
    <source>
        <dbReference type="ARBA" id="ARBA00022629"/>
    </source>
</evidence>
<keyword evidence="4" id="KW-0418">Kinase</keyword>
<keyword evidence="3" id="KW-0119">Carbohydrate metabolism</keyword>
<gene>
    <name evidence="4" type="ORF">F4694_001110</name>
</gene>
<dbReference type="Pfam" id="PF00480">
    <property type="entry name" value="ROK"/>
    <property type="match status" value="1"/>
</dbReference>
<evidence type="ECO:0000313" key="5">
    <source>
        <dbReference type="Proteomes" id="UP000548423"/>
    </source>
</evidence>
<keyword evidence="4" id="KW-0808">Transferase</keyword>
<dbReference type="PANTHER" id="PTHR18964:SF149">
    <property type="entry name" value="BIFUNCTIONAL UDP-N-ACETYLGLUCOSAMINE 2-EPIMERASE_N-ACETYLMANNOSAMINE KINASE"/>
    <property type="match status" value="1"/>
</dbReference>
<comment type="caution">
    <text evidence="4">The sequence shown here is derived from an EMBL/GenBank/DDBJ whole genome shotgun (WGS) entry which is preliminary data.</text>
</comment>
<dbReference type="Gene3D" id="3.30.420.40">
    <property type="match status" value="2"/>
</dbReference>
<dbReference type="PANTHER" id="PTHR18964">
    <property type="entry name" value="ROK (REPRESSOR, ORF, KINASE) FAMILY"/>
    <property type="match status" value="1"/>
</dbReference>
<evidence type="ECO:0000256" key="1">
    <source>
        <dbReference type="ARBA" id="ARBA00002486"/>
    </source>
</evidence>
<name>A0A852T983_9BACI</name>
<accession>A0A852T983</accession>
<dbReference type="InterPro" id="IPR043129">
    <property type="entry name" value="ATPase_NBD"/>
</dbReference>
<dbReference type="Gene3D" id="1.10.10.10">
    <property type="entry name" value="Winged helix-like DNA-binding domain superfamily/Winged helix DNA-binding domain"/>
    <property type="match status" value="1"/>
</dbReference>
<dbReference type="Proteomes" id="UP000548423">
    <property type="component" value="Unassembled WGS sequence"/>
</dbReference>
<keyword evidence="3" id="KW-0859">Xylose metabolism</keyword>
<dbReference type="InterPro" id="IPR000600">
    <property type="entry name" value="ROK"/>
</dbReference>
<dbReference type="GO" id="GO:0042732">
    <property type="term" value="P:D-xylose metabolic process"/>
    <property type="evidence" value="ECO:0007669"/>
    <property type="project" value="UniProtKB-KW"/>
</dbReference>
<organism evidence="4 5">
    <name type="scientific">Neobacillus niacini</name>
    <dbReference type="NCBI Taxonomy" id="86668"/>
    <lineage>
        <taxon>Bacteria</taxon>
        <taxon>Bacillati</taxon>
        <taxon>Bacillota</taxon>
        <taxon>Bacilli</taxon>
        <taxon>Bacillales</taxon>
        <taxon>Bacillaceae</taxon>
        <taxon>Neobacillus</taxon>
    </lineage>
</organism>
<dbReference type="SUPFAM" id="SSF53067">
    <property type="entry name" value="Actin-like ATPase domain"/>
    <property type="match status" value="1"/>
</dbReference>